<dbReference type="Pfam" id="PF05721">
    <property type="entry name" value="PhyH"/>
    <property type="match status" value="1"/>
</dbReference>
<dbReference type="SUPFAM" id="SSF51197">
    <property type="entry name" value="Clavaminate synthase-like"/>
    <property type="match status" value="1"/>
</dbReference>
<accession>A0ABW3HJA7</accession>
<comment type="caution">
    <text evidence="3">The sequence shown here is derived from an EMBL/GenBank/DDBJ whole genome shotgun (WGS) entry which is preliminary data.</text>
</comment>
<dbReference type="InterPro" id="IPR008775">
    <property type="entry name" value="Phytyl_CoA_dOase-like"/>
</dbReference>
<evidence type="ECO:0000313" key="4">
    <source>
        <dbReference type="Proteomes" id="UP001597044"/>
    </source>
</evidence>
<proteinExistence type="predicted"/>
<evidence type="ECO:0000256" key="1">
    <source>
        <dbReference type="ARBA" id="ARBA00001954"/>
    </source>
</evidence>
<protein>
    <submittedName>
        <fullName evidence="3">Phytanoyl-CoA dioxygenase family protein</fullName>
    </submittedName>
</protein>
<dbReference type="PANTHER" id="PTHR20883">
    <property type="entry name" value="PHYTANOYL-COA DIOXYGENASE DOMAIN CONTAINING 1"/>
    <property type="match status" value="1"/>
</dbReference>
<evidence type="ECO:0000256" key="2">
    <source>
        <dbReference type="SAM" id="MobiDB-lite"/>
    </source>
</evidence>
<sequence length="305" mass="34026">MLSLCRDPYPSRAISEHLLARRHEPVVWSEASARPEWLSAEDEAKFAEQGFLVLPNVLTADEVAELTIAMTQLRDEVTANDSPLVLREQESDDILSFLDLPSASPLFDRLVRHPKLLEFARYILASEVYLHQSRLNYRAANTQEEFYWHSDFETWHTEDGMPAMRALSCSVLLTDNLAEHAPKLLIPGSHKTYVGCVDPATCPVTDDEAAHESHTMGQPSPEILSLLTHQAGEVTSATGLAGSVVFFDCNIQHRSADEASKHPRANAFLVYNSVENMLGTPANGLEPRPEHLAHREQVDPLQDVK</sequence>
<dbReference type="GO" id="GO:0051213">
    <property type="term" value="F:dioxygenase activity"/>
    <property type="evidence" value="ECO:0007669"/>
    <property type="project" value="UniProtKB-KW"/>
</dbReference>
<dbReference type="RefSeq" id="WP_379071904.1">
    <property type="nucleotide sequence ID" value="NZ_JBHTIT010000001.1"/>
</dbReference>
<organism evidence="3 4">
    <name type="scientific">Paraperlucidibaca wandonensis</name>
    <dbReference type="NCBI Taxonomy" id="1268273"/>
    <lineage>
        <taxon>Bacteria</taxon>
        <taxon>Pseudomonadati</taxon>
        <taxon>Pseudomonadota</taxon>
        <taxon>Gammaproteobacteria</taxon>
        <taxon>Moraxellales</taxon>
        <taxon>Moraxellaceae</taxon>
        <taxon>Paraperlucidibaca</taxon>
    </lineage>
</organism>
<keyword evidence="3" id="KW-0560">Oxidoreductase</keyword>
<keyword evidence="4" id="KW-1185">Reference proteome</keyword>
<comment type="cofactor">
    <cofactor evidence="1">
        <name>Fe(2+)</name>
        <dbReference type="ChEBI" id="CHEBI:29033"/>
    </cofactor>
</comment>
<feature type="region of interest" description="Disordered" evidence="2">
    <location>
        <begin position="280"/>
        <end position="305"/>
    </location>
</feature>
<dbReference type="PANTHER" id="PTHR20883:SF48">
    <property type="entry name" value="ECTOINE DIOXYGENASE"/>
    <property type="match status" value="1"/>
</dbReference>
<dbReference type="Gene3D" id="2.60.120.620">
    <property type="entry name" value="q2cbj1_9rhob like domain"/>
    <property type="match status" value="1"/>
</dbReference>
<dbReference type="EMBL" id="JBHTIT010000001">
    <property type="protein sequence ID" value="MFD0950834.1"/>
    <property type="molecule type" value="Genomic_DNA"/>
</dbReference>
<dbReference type="Proteomes" id="UP001597044">
    <property type="component" value="Unassembled WGS sequence"/>
</dbReference>
<reference evidence="4" key="1">
    <citation type="journal article" date="2019" name="Int. J. Syst. Evol. Microbiol.">
        <title>The Global Catalogue of Microorganisms (GCM) 10K type strain sequencing project: providing services to taxonomists for standard genome sequencing and annotation.</title>
        <authorList>
            <consortium name="The Broad Institute Genomics Platform"/>
            <consortium name="The Broad Institute Genome Sequencing Center for Infectious Disease"/>
            <person name="Wu L."/>
            <person name="Ma J."/>
        </authorList>
    </citation>
    <scope>NUCLEOTIDE SEQUENCE [LARGE SCALE GENOMIC DNA]</scope>
    <source>
        <strain evidence="4">CCUG 63419</strain>
    </source>
</reference>
<name>A0ABW3HJA7_9GAMM</name>
<evidence type="ECO:0000313" key="3">
    <source>
        <dbReference type="EMBL" id="MFD0950834.1"/>
    </source>
</evidence>
<keyword evidence="3" id="KW-0223">Dioxygenase</keyword>
<gene>
    <name evidence="3" type="ORF">ACFQ0F_10605</name>
</gene>
<feature type="compositionally biased region" description="Basic and acidic residues" evidence="2">
    <location>
        <begin position="287"/>
        <end position="305"/>
    </location>
</feature>